<evidence type="ECO:0000313" key="1">
    <source>
        <dbReference type="EMBL" id="KAH0539944.1"/>
    </source>
</evidence>
<protein>
    <submittedName>
        <fullName evidence="1">Uncharacterized protein</fullName>
    </submittedName>
</protein>
<keyword evidence="2" id="KW-1185">Reference proteome</keyword>
<proteinExistence type="predicted"/>
<dbReference type="InterPro" id="IPR008477">
    <property type="entry name" value="TNFAIP8-like"/>
</dbReference>
<comment type="caution">
    <text evidence="1">The sequence shown here is derived from an EMBL/GenBank/DDBJ whole genome shotgun (WGS) entry which is preliminary data.</text>
</comment>
<dbReference type="EMBL" id="JAHXZJ010002609">
    <property type="protein sequence ID" value="KAH0539944.1"/>
    <property type="molecule type" value="Genomic_DNA"/>
</dbReference>
<dbReference type="Pfam" id="PF05527">
    <property type="entry name" value="TNFAIP8"/>
    <property type="match status" value="1"/>
</dbReference>
<dbReference type="Gene3D" id="1.20.1440.160">
    <property type="entry name" value="Tumor necrosis factor alpha-induced protein 8-like"/>
    <property type="match status" value="1"/>
</dbReference>
<dbReference type="InterPro" id="IPR038355">
    <property type="entry name" value="TNFAIP8_sf"/>
</dbReference>
<name>A0AAV7I295_COTGL</name>
<gene>
    <name evidence="1" type="ORF">KQX54_010184</name>
</gene>
<reference evidence="1 2" key="1">
    <citation type="journal article" date="2021" name="J. Hered.">
        <title>A chromosome-level genome assembly of the parasitoid wasp, Cotesia glomerata (Hymenoptera: Braconidae).</title>
        <authorList>
            <person name="Pinto B.J."/>
            <person name="Weis J.J."/>
            <person name="Gamble T."/>
            <person name="Ode P.J."/>
            <person name="Paul R."/>
            <person name="Zaspel J.M."/>
        </authorList>
    </citation>
    <scope>NUCLEOTIDE SEQUENCE [LARGE SCALE GENOMIC DNA]</scope>
    <source>
        <strain evidence="1">CgM1</strain>
    </source>
</reference>
<dbReference type="GO" id="GO:0042981">
    <property type="term" value="P:regulation of apoptotic process"/>
    <property type="evidence" value="ECO:0007669"/>
    <property type="project" value="InterPro"/>
</dbReference>
<evidence type="ECO:0000313" key="2">
    <source>
        <dbReference type="Proteomes" id="UP000826195"/>
    </source>
</evidence>
<dbReference type="Proteomes" id="UP000826195">
    <property type="component" value="Unassembled WGS sequence"/>
</dbReference>
<accession>A0AAV7I295</accession>
<sequence>MVLNHHDAVDSYWEWSYPGVVRALEARDLGLQEAQKSWDELFLQMLEDLFFIRNDATTSLLEQSFQAYGERIGLLQRNQQLNSSDEVKINDIQSEFEGCEAMSVAVSFYELEFSFDRICLTEVIRGAVGQRY</sequence>
<organism evidence="1 2">
    <name type="scientific">Cotesia glomerata</name>
    <name type="common">Lepidopteran parasitic wasp</name>
    <name type="synonym">Apanteles glomeratus</name>
    <dbReference type="NCBI Taxonomy" id="32391"/>
    <lineage>
        <taxon>Eukaryota</taxon>
        <taxon>Metazoa</taxon>
        <taxon>Ecdysozoa</taxon>
        <taxon>Arthropoda</taxon>
        <taxon>Hexapoda</taxon>
        <taxon>Insecta</taxon>
        <taxon>Pterygota</taxon>
        <taxon>Neoptera</taxon>
        <taxon>Endopterygota</taxon>
        <taxon>Hymenoptera</taxon>
        <taxon>Apocrita</taxon>
        <taxon>Ichneumonoidea</taxon>
        <taxon>Braconidae</taxon>
        <taxon>Microgastrinae</taxon>
        <taxon>Cotesia</taxon>
    </lineage>
</organism>
<dbReference type="AlphaFoldDB" id="A0AAV7I295"/>